<dbReference type="SMART" id="SM01101">
    <property type="entry name" value="CRISPR_assoc"/>
    <property type="match status" value="1"/>
</dbReference>
<dbReference type="CDD" id="cd09727">
    <property type="entry name" value="Cas6_I-E"/>
    <property type="match status" value="1"/>
</dbReference>
<evidence type="ECO:0000313" key="1">
    <source>
        <dbReference type="EMBL" id="AOS64800.1"/>
    </source>
</evidence>
<keyword evidence="2" id="KW-1185">Reference proteome</keyword>
<dbReference type="Gene3D" id="3.30.70.1210">
    <property type="entry name" value="Crispr-associated protein, domain 2"/>
    <property type="match status" value="1"/>
</dbReference>
<dbReference type="InterPro" id="IPR010179">
    <property type="entry name" value="CRISPR-assoc_prot_Cse3"/>
</dbReference>
<accession>A0AAC9MZX0</accession>
<dbReference type="EMBL" id="CP014859">
    <property type="protein sequence ID" value="AOS64800.1"/>
    <property type="molecule type" value="Genomic_DNA"/>
</dbReference>
<dbReference type="Proteomes" id="UP000095210">
    <property type="component" value="Chromosome"/>
</dbReference>
<dbReference type="Pfam" id="PF08798">
    <property type="entry name" value="CRISPR_assoc"/>
    <property type="match status" value="1"/>
</dbReference>
<evidence type="ECO:0000313" key="2">
    <source>
        <dbReference type="Proteomes" id="UP000095210"/>
    </source>
</evidence>
<dbReference type="KEGG" id="ahm:TL08_20045"/>
<dbReference type="NCBIfam" id="TIGR01907">
    <property type="entry name" value="casE_Cse3"/>
    <property type="match status" value="1"/>
</dbReference>
<gene>
    <name evidence="1" type="ORF">TL08_20045</name>
</gene>
<proteinExistence type="predicted"/>
<dbReference type="AlphaFoldDB" id="A0AAC9MZX0"/>
<name>A0AAC9MZX0_9PSEU</name>
<organism evidence="1 2">
    <name type="scientific">Actinoalloteichus hymeniacidonis</name>
    <dbReference type="NCBI Taxonomy" id="340345"/>
    <lineage>
        <taxon>Bacteria</taxon>
        <taxon>Bacillati</taxon>
        <taxon>Actinomycetota</taxon>
        <taxon>Actinomycetes</taxon>
        <taxon>Pseudonocardiales</taxon>
        <taxon>Pseudonocardiaceae</taxon>
        <taxon>Actinoalloteichus</taxon>
    </lineage>
</organism>
<sequence>MFLSRLTVDVTSRSFRRDLANVHEMHRTVMSAYPDITADTPARAHCGVLWRLDERERGFVIFVQSRVEPKWAGLPDGYVIKEPEVGPLEPYLPTIEPGRKLGFRLVANPTRAVFPEGSVPGNRGRGKPVPVRMPAEQLDWLARKGEQHGFVLPLGRNGEADIAPAPRPKLTGRSDKNTITVEPVRFDGHLVVTDADSMRAAVFEGIGRAKSYGCGLLSLRPVRATT</sequence>
<dbReference type="Gene3D" id="3.30.70.1200">
    <property type="entry name" value="Crispr-associated protein, domain 1"/>
    <property type="match status" value="1"/>
</dbReference>
<protein>
    <submittedName>
        <fullName evidence="1">CRISPR-associated protein Cas6/Cse3/CasE, subtype I-E/ECOLI</fullName>
    </submittedName>
</protein>
<reference evidence="2" key="1">
    <citation type="submission" date="2016-03" db="EMBL/GenBank/DDBJ databases">
        <title>Complete genome sequence of the type strain Actinoalloteichus hymeniacidonis DSM 45092.</title>
        <authorList>
            <person name="Schaffert L."/>
            <person name="Albersmeier A."/>
            <person name="Winkler A."/>
            <person name="Kalinowski J."/>
            <person name="Zotchev S."/>
            <person name="Ruckert C."/>
        </authorList>
    </citation>
    <scope>NUCLEOTIDE SEQUENCE [LARGE SCALE GENOMIC DNA]</scope>
    <source>
        <strain evidence="2">HPA177(T) (DSM 45092(T))</strain>
    </source>
</reference>
<dbReference type="SUPFAM" id="SSF117987">
    <property type="entry name" value="CRISPR-associated protein"/>
    <property type="match status" value="2"/>
</dbReference>